<dbReference type="EMBL" id="JBHTOD010000004">
    <property type="protein sequence ID" value="MFD1455408.1"/>
    <property type="molecule type" value="Genomic_DNA"/>
</dbReference>
<organism evidence="2 3">
    <name type="scientific">Levilactobacillus lanxiensis</name>
    <dbReference type="NCBI Taxonomy" id="2799568"/>
    <lineage>
        <taxon>Bacteria</taxon>
        <taxon>Bacillati</taxon>
        <taxon>Bacillota</taxon>
        <taxon>Bacilli</taxon>
        <taxon>Lactobacillales</taxon>
        <taxon>Lactobacillaceae</taxon>
        <taxon>Levilactobacillus</taxon>
    </lineage>
</organism>
<sequence length="408" mass="46888">MKRKTFMILAMLGISIAGCTNNESHEKVASASSSSSKVSNSSKSSSKVALPVGKIISRKKMNVDDAYKVSNKKAIFYRNLKEFGKKSGFYSDYETVHGSDLTLGVSEKIVTTKGVYFHMVNYLSGGFENDVTPAEENKAYEDQGYIQADYVKPIKTVTQSWTYAHRQPYYLAYPCNHRIWTRPAYTVHYTYISHTFDRLSHTQLYATKELVKRNGSHYSYLETAHRKLGWVYKSPKVLVKGKFVDPGKQLLNKKKSEKLQSHVQSVKSTKSRVGINDSLSMQQRAYIVKNKQGKIVRVLVMGMDNRPTKVTFKNGQATKLISYTYRRKPWKTTTSQKKLRHSFWAHHIYIDTPTTKTIFYSQKSKKLLMNKTIGSDGMATTTIYRNGTVKFMTHPYKEIITYRYARFK</sequence>
<gene>
    <name evidence="2" type="ORF">ACFQ44_06875</name>
</gene>
<keyword evidence="3" id="KW-1185">Reference proteome</keyword>
<dbReference type="RefSeq" id="WP_382404349.1">
    <property type="nucleotide sequence ID" value="NZ_JBHTOD010000004.1"/>
</dbReference>
<dbReference type="PROSITE" id="PS51257">
    <property type="entry name" value="PROKAR_LIPOPROTEIN"/>
    <property type="match status" value="1"/>
</dbReference>
<feature type="signal peptide" evidence="1">
    <location>
        <begin position="1"/>
        <end position="19"/>
    </location>
</feature>
<evidence type="ECO:0000256" key="1">
    <source>
        <dbReference type="SAM" id="SignalP"/>
    </source>
</evidence>
<comment type="caution">
    <text evidence="2">The sequence shown here is derived from an EMBL/GenBank/DDBJ whole genome shotgun (WGS) entry which is preliminary data.</text>
</comment>
<evidence type="ECO:0000313" key="3">
    <source>
        <dbReference type="Proteomes" id="UP001597189"/>
    </source>
</evidence>
<keyword evidence="1" id="KW-0732">Signal</keyword>
<accession>A0ABW4D5I0</accession>
<reference evidence="3" key="1">
    <citation type="journal article" date="2019" name="Int. J. Syst. Evol. Microbiol.">
        <title>The Global Catalogue of Microorganisms (GCM) 10K type strain sequencing project: providing services to taxonomists for standard genome sequencing and annotation.</title>
        <authorList>
            <consortium name="The Broad Institute Genomics Platform"/>
            <consortium name="The Broad Institute Genome Sequencing Center for Infectious Disease"/>
            <person name="Wu L."/>
            <person name="Ma J."/>
        </authorList>
    </citation>
    <scope>NUCLEOTIDE SEQUENCE [LARGE SCALE GENOMIC DNA]</scope>
    <source>
        <strain evidence="3">CCM 8979</strain>
    </source>
</reference>
<proteinExistence type="predicted"/>
<evidence type="ECO:0000313" key="2">
    <source>
        <dbReference type="EMBL" id="MFD1455408.1"/>
    </source>
</evidence>
<name>A0ABW4D5I0_9LACO</name>
<feature type="chain" id="PRO_5045615369" description="Lipoprotein" evidence="1">
    <location>
        <begin position="20"/>
        <end position="408"/>
    </location>
</feature>
<dbReference type="Proteomes" id="UP001597189">
    <property type="component" value="Unassembled WGS sequence"/>
</dbReference>
<evidence type="ECO:0008006" key="4">
    <source>
        <dbReference type="Google" id="ProtNLM"/>
    </source>
</evidence>
<protein>
    <recommendedName>
        <fullName evidence="4">Lipoprotein</fullName>
    </recommendedName>
</protein>